<protein>
    <submittedName>
        <fullName evidence="1">Uncharacterized protein</fullName>
    </submittedName>
</protein>
<evidence type="ECO:0000313" key="2">
    <source>
        <dbReference type="Proteomes" id="UP000614239"/>
    </source>
</evidence>
<sequence length="58" mass="6149">MLRHGLTHPGPGANPPPWEMATRRLSLDQARCRAGNPACASGYGRLGQAIQAPEGAKR</sequence>
<comment type="caution">
    <text evidence="1">The sequence shown here is derived from an EMBL/GenBank/DDBJ whole genome shotgun (WGS) entry which is preliminary data.</text>
</comment>
<keyword evidence="2" id="KW-1185">Reference proteome</keyword>
<accession>A0A8H9H7I4</accession>
<reference evidence="1" key="2">
    <citation type="submission" date="2020-09" db="EMBL/GenBank/DDBJ databases">
        <authorList>
            <person name="Sun Q."/>
            <person name="Zhou Y."/>
        </authorList>
    </citation>
    <scope>NUCLEOTIDE SEQUENCE</scope>
    <source>
        <strain evidence="1">CGMCC 4.7372</strain>
    </source>
</reference>
<name>A0A8H9H7I4_9ACTO</name>
<gene>
    <name evidence="1" type="ORF">GCM10011612_05520</name>
</gene>
<evidence type="ECO:0000313" key="1">
    <source>
        <dbReference type="EMBL" id="GGO96106.1"/>
    </source>
</evidence>
<organism evidence="1 2">
    <name type="scientific">Actinomyces gaoshouyii</name>
    <dbReference type="NCBI Taxonomy" id="1960083"/>
    <lineage>
        <taxon>Bacteria</taxon>
        <taxon>Bacillati</taxon>
        <taxon>Actinomycetota</taxon>
        <taxon>Actinomycetes</taxon>
        <taxon>Actinomycetales</taxon>
        <taxon>Actinomycetaceae</taxon>
        <taxon>Actinomyces</taxon>
    </lineage>
</organism>
<dbReference type="Proteomes" id="UP000614239">
    <property type="component" value="Unassembled WGS sequence"/>
</dbReference>
<reference evidence="1" key="1">
    <citation type="journal article" date="2014" name="Int. J. Syst. Evol. Microbiol.">
        <title>Complete genome sequence of Corynebacterium casei LMG S-19264T (=DSM 44701T), isolated from a smear-ripened cheese.</title>
        <authorList>
            <consortium name="US DOE Joint Genome Institute (JGI-PGF)"/>
            <person name="Walter F."/>
            <person name="Albersmeier A."/>
            <person name="Kalinowski J."/>
            <person name="Ruckert C."/>
        </authorList>
    </citation>
    <scope>NUCLEOTIDE SEQUENCE</scope>
    <source>
        <strain evidence="1">CGMCC 4.7372</strain>
    </source>
</reference>
<proteinExistence type="predicted"/>
<dbReference type="AlphaFoldDB" id="A0A8H9H7I4"/>
<dbReference type="EMBL" id="BMNJ01000002">
    <property type="protein sequence ID" value="GGO96106.1"/>
    <property type="molecule type" value="Genomic_DNA"/>
</dbReference>